<dbReference type="InterPro" id="IPR002078">
    <property type="entry name" value="Sigma_54_int"/>
</dbReference>
<evidence type="ECO:0000259" key="6">
    <source>
        <dbReference type="PROSITE" id="PS50045"/>
    </source>
</evidence>
<keyword evidence="1" id="KW-0547">Nucleotide-binding</keyword>
<organism evidence="7 8">
    <name type="scientific">Modicisalibacter zincidurans</name>
    <dbReference type="NCBI Taxonomy" id="1178777"/>
    <lineage>
        <taxon>Bacteria</taxon>
        <taxon>Pseudomonadati</taxon>
        <taxon>Pseudomonadota</taxon>
        <taxon>Gammaproteobacteria</taxon>
        <taxon>Oceanospirillales</taxon>
        <taxon>Halomonadaceae</taxon>
        <taxon>Modicisalibacter</taxon>
    </lineage>
</organism>
<dbReference type="Gene3D" id="1.10.10.60">
    <property type="entry name" value="Homeodomain-like"/>
    <property type="match status" value="1"/>
</dbReference>
<evidence type="ECO:0000256" key="1">
    <source>
        <dbReference type="ARBA" id="ARBA00022741"/>
    </source>
</evidence>
<sequence>MNAFIGDSLPMKMLYKKLKQVSCSDAPVFISGESGTGKELCASVLHKYGKRHQGPFIAVNCAAIPSELFESQLFGHLRGAFTGASCDRDGYTMAADGGTLFLDEVAELSLDVQSKLLRFLQTGQVIPVGATAPRVVDCRIVCATNVDPSVLVREGRFREDLYYRLHVIPVALPPLRDRGDDIVEIARALVARYAGSEGKAFQRISHQAELALRCYSWPGNVRELENVIRRAVVMHDGEQLTEHMLELSVAARRVPLPPTFKQVPDEGSSAHVRPLWMIERDAIEHAIAACGGNIQRAAALLEVAPSTLYRKRLVWKTS</sequence>
<protein>
    <recommendedName>
        <fullName evidence="6">Sigma-54 factor interaction domain-containing protein</fullName>
    </recommendedName>
</protein>
<dbReference type="Pfam" id="PF25601">
    <property type="entry name" value="AAA_lid_14"/>
    <property type="match status" value="1"/>
</dbReference>
<keyword evidence="2" id="KW-0067">ATP-binding</keyword>
<dbReference type="Pfam" id="PF02954">
    <property type="entry name" value="HTH_8"/>
    <property type="match status" value="1"/>
</dbReference>
<evidence type="ECO:0000313" key="7">
    <source>
        <dbReference type="EMBL" id="GAA5173317.1"/>
    </source>
</evidence>
<dbReference type="RefSeq" id="WP_051907380.1">
    <property type="nucleotide sequence ID" value="NZ_BAABKI010000013.1"/>
</dbReference>
<dbReference type="PROSITE" id="PS00688">
    <property type="entry name" value="SIGMA54_INTERACT_3"/>
    <property type="match status" value="1"/>
</dbReference>
<dbReference type="InterPro" id="IPR058031">
    <property type="entry name" value="AAA_lid_NorR"/>
</dbReference>
<dbReference type="EMBL" id="BAABKI010000013">
    <property type="protein sequence ID" value="GAA5173317.1"/>
    <property type="molecule type" value="Genomic_DNA"/>
</dbReference>
<comment type="caution">
    <text evidence="7">The sequence shown here is derived from an EMBL/GenBank/DDBJ whole genome shotgun (WGS) entry which is preliminary data.</text>
</comment>
<keyword evidence="3" id="KW-0805">Transcription regulation</keyword>
<proteinExistence type="predicted"/>
<dbReference type="InterPro" id="IPR009057">
    <property type="entry name" value="Homeodomain-like_sf"/>
</dbReference>
<dbReference type="Pfam" id="PF00158">
    <property type="entry name" value="Sigma54_activat"/>
    <property type="match status" value="1"/>
</dbReference>
<dbReference type="Proteomes" id="UP001500074">
    <property type="component" value="Unassembled WGS sequence"/>
</dbReference>
<dbReference type="PANTHER" id="PTHR32071:SF117">
    <property type="entry name" value="PTS-DEPENDENT DIHYDROXYACETONE KINASE OPERON REGULATORY PROTEIN-RELATED"/>
    <property type="match status" value="1"/>
</dbReference>
<dbReference type="InterPro" id="IPR002197">
    <property type="entry name" value="HTH_Fis"/>
</dbReference>
<dbReference type="CDD" id="cd00009">
    <property type="entry name" value="AAA"/>
    <property type="match status" value="1"/>
</dbReference>
<name>A0ABP9R908_9GAMM</name>
<evidence type="ECO:0000256" key="5">
    <source>
        <dbReference type="ARBA" id="ARBA00023163"/>
    </source>
</evidence>
<keyword evidence="4" id="KW-0238">DNA-binding</keyword>
<keyword evidence="8" id="KW-1185">Reference proteome</keyword>
<keyword evidence="5" id="KW-0804">Transcription</keyword>
<evidence type="ECO:0000313" key="8">
    <source>
        <dbReference type="Proteomes" id="UP001500074"/>
    </source>
</evidence>
<evidence type="ECO:0000256" key="4">
    <source>
        <dbReference type="ARBA" id="ARBA00023125"/>
    </source>
</evidence>
<dbReference type="SMART" id="SM00382">
    <property type="entry name" value="AAA"/>
    <property type="match status" value="1"/>
</dbReference>
<dbReference type="PANTHER" id="PTHR32071">
    <property type="entry name" value="TRANSCRIPTIONAL REGULATORY PROTEIN"/>
    <property type="match status" value="1"/>
</dbReference>
<reference evidence="8" key="1">
    <citation type="journal article" date="2019" name="Int. J. Syst. Evol. Microbiol.">
        <title>The Global Catalogue of Microorganisms (GCM) 10K type strain sequencing project: providing services to taxonomists for standard genome sequencing and annotation.</title>
        <authorList>
            <consortium name="The Broad Institute Genomics Platform"/>
            <consortium name="The Broad Institute Genome Sequencing Center for Infectious Disease"/>
            <person name="Wu L."/>
            <person name="Ma J."/>
        </authorList>
    </citation>
    <scope>NUCLEOTIDE SEQUENCE [LARGE SCALE GENOMIC DNA]</scope>
    <source>
        <strain evidence="8">JCM 18472</strain>
    </source>
</reference>
<dbReference type="Gene3D" id="1.10.8.60">
    <property type="match status" value="1"/>
</dbReference>
<gene>
    <name evidence="7" type="ORF">GCM10023342_11560</name>
</gene>
<dbReference type="PROSITE" id="PS50045">
    <property type="entry name" value="SIGMA54_INTERACT_4"/>
    <property type="match status" value="1"/>
</dbReference>
<dbReference type="InterPro" id="IPR003593">
    <property type="entry name" value="AAA+_ATPase"/>
</dbReference>
<dbReference type="InterPro" id="IPR025944">
    <property type="entry name" value="Sigma_54_int_dom_CS"/>
</dbReference>
<dbReference type="SUPFAM" id="SSF52540">
    <property type="entry name" value="P-loop containing nucleoside triphosphate hydrolases"/>
    <property type="match status" value="1"/>
</dbReference>
<feature type="domain" description="Sigma-54 factor interaction" evidence="6">
    <location>
        <begin position="4"/>
        <end position="233"/>
    </location>
</feature>
<dbReference type="SUPFAM" id="SSF46689">
    <property type="entry name" value="Homeodomain-like"/>
    <property type="match status" value="1"/>
</dbReference>
<evidence type="ECO:0000256" key="2">
    <source>
        <dbReference type="ARBA" id="ARBA00022840"/>
    </source>
</evidence>
<evidence type="ECO:0000256" key="3">
    <source>
        <dbReference type="ARBA" id="ARBA00023015"/>
    </source>
</evidence>
<dbReference type="Gene3D" id="3.40.50.300">
    <property type="entry name" value="P-loop containing nucleotide triphosphate hydrolases"/>
    <property type="match status" value="1"/>
</dbReference>
<dbReference type="InterPro" id="IPR027417">
    <property type="entry name" value="P-loop_NTPase"/>
</dbReference>
<accession>A0ABP9R908</accession>